<comment type="caution">
    <text evidence="2">The sequence shown here is derived from an EMBL/GenBank/DDBJ whole genome shotgun (WGS) entry which is preliminary data.</text>
</comment>
<reference evidence="2" key="1">
    <citation type="submission" date="2021-01" db="EMBL/GenBank/DDBJ databases">
        <title>Whole genome shotgun sequence of Virgisporangium ochraceum NBRC 16418.</title>
        <authorList>
            <person name="Komaki H."/>
            <person name="Tamura T."/>
        </authorList>
    </citation>
    <scope>NUCLEOTIDE SEQUENCE</scope>
    <source>
        <strain evidence="2">NBRC 16418</strain>
    </source>
</reference>
<keyword evidence="1" id="KW-0812">Transmembrane</keyword>
<dbReference type="EMBL" id="BOPH01000143">
    <property type="protein sequence ID" value="GIJ74776.1"/>
    <property type="molecule type" value="Genomic_DNA"/>
</dbReference>
<accession>A0A8J4A433</accession>
<gene>
    <name evidence="2" type="ORF">Voc01_096930</name>
</gene>
<dbReference type="AlphaFoldDB" id="A0A8J4A433"/>
<proteinExistence type="predicted"/>
<evidence type="ECO:0000313" key="3">
    <source>
        <dbReference type="Proteomes" id="UP000635606"/>
    </source>
</evidence>
<keyword evidence="3" id="KW-1185">Reference proteome</keyword>
<feature type="transmembrane region" description="Helical" evidence="1">
    <location>
        <begin position="85"/>
        <end position="106"/>
    </location>
</feature>
<protein>
    <submittedName>
        <fullName evidence="2">Uncharacterized protein</fullName>
    </submittedName>
</protein>
<dbReference type="Proteomes" id="UP000635606">
    <property type="component" value="Unassembled WGS sequence"/>
</dbReference>
<evidence type="ECO:0000313" key="2">
    <source>
        <dbReference type="EMBL" id="GIJ74776.1"/>
    </source>
</evidence>
<keyword evidence="1" id="KW-0472">Membrane</keyword>
<keyword evidence="1" id="KW-1133">Transmembrane helix</keyword>
<evidence type="ECO:0000256" key="1">
    <source>
        <dbReference type="SAM" id="Phobius"/>
    </source>
</evidence>
<name>A0A8J4A433_9ACTN</name>
<sequence>MTLRFTDAGFRAVPRPQGAWGRFLDVALGDAACAVSLAVAVVAGGFAAHQAENDQFEIAAMLGLVAAPFALVVLTRVVVEVVGHAVLLVMFLGAVLFSPLLLFPGVRRRARRWWKKEPTGPLNLDRLIPVCDLEPVSVDRTGRRVTVTVLVDGRPVAYEARDGAGERLEGEFRALLSAPRPATGVGP</sequence>
<feature type="transmembrane region" description="Helical" evidence="1">
    <location>
        <begin position="58"/>
        <end position="79"/>
    </location>
</feature>
<organism evidence="2 3">
    <name type="scientific">Virgisporangium ochraceum</name>
    <dbReference type="NCBI Taxonomy" id="65505"/>
    <lineage>
        <taxon>Bacteria</taxon>
        <taxon>Bacillati</taxon>
        <taxon>Actinomycetota</taxon>
        <taxon>Actinomycetes</taxon>
        <taxon>Micromonosporales</taxon>
        <taxon>Micromonosporaceae</taxon>
        <taxon>Virgisporangium</taxon>
    </lineage>
</organism>
<feature type="transmembrane region" description="Helical" evidence="1">
    <location>
        <begin position="26"/>
        <end position="46"/>
    </location>
</feature>